<dbReference type="SUPFAM" id="SSF51735">
    <property type="entry name" value="NAD(P)-binding Rossmann-fold domains"/>
    <property type="match status" value="1"/>
</dbReference>
<dbReference type="Gene3D" id="3.40.50.720">
    <property type="entry name" value="NAD(P)-binding Rossmann-like Domain"/>
    <property type="match status" value="2"/>
</dbReference>
<dbReference type="Proteomes" id="UP000275385">
    <property type="component" value="Unassembled WGS sequence"/>
</dbReference>
<comment type="caution">
    <text evidence="2">The sequence shown here is derived from an EMBL/GenBank/DDBJ whole genome shotgun (WGS) entry which is preliminary data.</text>
</comment>
<reference evidence="2 3" key="1">
    <citation type="submission" date="2018-08" db="EMBL/GenBank/DDBJ databases">
        <title>Draft genome of the lignicolous fungus Coniochaeta pulveracea.</title>
        <authorList>
            <person name="Borstlap C.J."/>
            <person name="De Witt R.N."/>
            <person name="Botha A."/>
            <person name="Volschenk H."/>
        </authorList>
    </citation>
    <scope>NUCLEOTIDE SEQUENCE [LARGE SCALE GENOMIC DNA]</scope>
    <source>
        <strain evidence="2 3">CAB683</strain>
    </source>
</reference>
<dbReference type="GO" id="GO:0004029">
    <property type="term" value="F:aldehyde dehydrogenase (NAD+) activity"/>
    <property type="evidence" value="ECO:0007669"/>
    <property type="project" value="TreeGrafter"/>
</dbReference>
<dbReference type="AlphaFoldDB" id="A0A420YKE9"/>
<gene>
    <name evidence="2" type="ORF">DL546_008866</name>
</gene>
<dbReference type="InterPro" id="IPR051783">
    <property type="entry name" value="NAD(P)-dependent_oxidoreduct"/>
</dbReference>
<organism evidence="2 3">
    <name type="scientific">Coniochaeta pulveracea</name>
    <dbReference type="NCBI Taxonomy" id="177199"/>
    <lineage>
        <taxon>Eukaryota</taxon>
        <taxon>Fungi</taxon>
        <taxon>Dikarya</taxon>
        <taxon>Ascomycota</taxon>
        <taxon>Pezizomycotina</taxon>
        <taxon>Sordariomycetes</taxon>
        <taxon>Sordariomycetidae</taxon>
        <taxon>Coniochaetales</taxon>
        <taxon>Coniochaetaceae</taxon>
        <taxon>Coniochaeta</taxon>
    </lineage>
</organism>
<proteinExistence type="predicted"/>
<dbReference type="Pfam" id="PF01370">
    <property type="entry name" value="Epimerase"/>
    <property type="match status" value="1"/>
</dbReference>
<accession>A0A420YKE9</accession>
<dbReference type="OrthoDB" id="2130169at2759"/>
<evidence type="ECO:0000313" key="2">
    <source>
        <dbReference type="EMBL" id="RKU48357.1"/>
    </source>
</evidence>
<dbReference type="PANTHER" id="PTHR48079:SF6">
    <property type="entry name" value="NAD(P)-BINDING DOMAIN-CONTAINING PROTEIN-RELATED"/>
    <property type="match status" value="1"/>
</dbReference>
<dbReference type="PANTHER" id="PTHR48079">
    <property type="entry name" value="PROTEIN YEEZ"/>
    <property type="match status" value="1"/>
</dbReference>
<dbReference type="EMBL" id="QVQW01000005">
    <property type="protein sequence ID" value="RKU48357.1"/>
    <property type="molecule type" value="Genomic_DNA"/>
</dbReference>
<dbReference type="STRING" id="177199.A0A420YKE9"/>
<feature type="domain" description="NAD-dependent epimerase/dehydratase" evidence="1">
    <location>
        <begin position="5"/>
        <end position="83"/>
    </location>
</feature>
<evidence type="ECO:0000259" key="1">
    <source>
        <dbReference type="Pfam" id="PF01370"/>
    </source>
</evidence>
<sequence length="354" mass="39061">MATKIFLTGVTGYIGGDIFATLYKAHPEYDYTLLVRDEPRGKLVKDKYPQDNIHFAYGDLDAADVISSAAAKADVVIHTADSSDNLPAARAIAKGLAGGHSREKPGYWLHICGTGILQWYDETYKRFGQPPFPGEVYDDIDDIHRILTLPDQAYHRDCDRIVLSANQSPGSVKTAIVGPPTIYGLGRGPVNTRSIQVYELAKFALEKGYAPYVGTGKVEWDNVHIHDLSDLFVTLTEAALDPSKNKDPELFGPGAYYFAEHGTHVWGEVAGWIAEEVKKQGFVQEAKLVGTDMEGVKHGKSTNSTWGTNSRSQATRARKYFGWTPKGKSLKEEIPDIVRQEAQRIGISPKYATQ</sequence>
<dbReference type="GO" id="GO:0005737">
    <property type="term" value="C:cytoplasm"/>
    <property type="evidence" value="ECO:0007669"/>
    <property type="project" value="TreeGrafter"/>
</dbReference>
<protein>
    <recommendedName>
        <fullName evidence="1">NAD-dependent epimerase/dehydratase domain-containing protein</fullName>
    </recommendedName>
</protein>
<dbReference type="InterPro" id="IPR001509">
    <property type="entry name" value="Epimerase_deHydtase"/>
</dbReference>
<keyword evidence="3" id="KW-1185">Reference proteome</keyword>
<dbReference type="InterPro" id="IPR036291">
    <property type="entry name" value="NAD(P)-bd_dom_sf"/>
</dbReference>
<name>A0A420YKE9_9PEZI</name>
<evidence type="ECO:0000313" key="3">
    <source>
        <dbReference type="Proteomes" id="UP000275385"/>
    </source>
</evidence>